<evidence type="ECO:0000256" key="1">
    <source>
        <dbReference type="SAM" id="MobiDB-lite"/>
    </source>
</evidence>
<dbReference type="Pfam" id="PF04954">
    <property type="entry name" value="SIP"/>
    <property type="match status" value="1"/>
</dbReference>
<feature type="domain" description="FAD-binding FR-type" evidence="2">
    <location>
        <begin position="13"/>
        <end position="152"/>
    </location>
</feature>
<dbReference type="PANTHER" id="PTHR30157:SF0">
    <property type="entry name" value="NADPH-DEPENDENT FERRIC-CHELATE REDUCTASE"/>
    <property type="match status" value="1"/>
</dbReference>
<dbReference type="EMBL" id="JBHUFL010000003">
    <property type="protein sequence ID" value="MFD1835981.1"/>
    <property type="molecule type" value="Genomic_DNA"/>
</dbReference>
<evidence type="ECO:0000313" key="3">
    <source>
        <dbReference type="EMBL" id="MFD1835981.1"/>
    </source>
</evidence>
<comment type="caution">
    <text evidence="3">The sequence shown here is derived from an EMBL/GenBank/DDBJ whole genome shotgun (WGS) entry which is preliminary data.</text>
</comment>
<reference evidence="4" key="1">
    <citation type="journal article" date="2019" name="Int. J. Syst. Evol. Microbiol.">
        <title>The Global Catalogue of Microorganisms (GCM) 10K type strain sequencing project: providing services to taxonomists for standard genome sequencing and annotation.</title>
        <authorList>
            <consortium name="The Broad Institute Genomics Platform"/>
            <consortium name="The Broad Institute Genome Sequencing Center for Infectious Disease"/>
            <person name="Wu L."/>
            <person name="Ma J."/>
        </authorList>
    </citation>
    <scope>NUCLEOTIDE SEQUENCE [LARGE SCALE GENOMIC DNA]</scope>
    <source>
        <strain evidence="4">JCM 11650</strain>
    </source>
</reference>
<dbReference type="InterPro" id="IPR017938">
    <property type="entry name" value="Riboflavin_synthase-like_b-brl"/>
</dbReference>
<dbReference type="InterPro" id="IPR007037">
    <property type="entry name" value="SIP_rossman_dom"/>
</dbReference>
<feature type="region of interest" description="Disordered" evidence="1">
    <location>
        <begin position="1"/>
        <end position="20"/>
    </location>
</feature>
<dbReference type="InterPro" id="IPR039374">
    <property type="entry name" value="SIP_fam"/>
</dbReference>
<accession>A0ABW4Q2M3</accession>
<organism evidence="3 4">
    <name type="scientific">Brachybacterium rhamnosum</name>
    <dbReference type="NCBI Taxonomy" id="173361"/>
    <lineage>
        <taxon>Bacteria</taxon>
        <taxon>Bacillati</taxon>
        <taxon>Actinomycetota</taxon>
        <taxon>Actinomycetes</taxon>
        <taxon>Micrococcales</taxon>
        <taxon>Dermabacteraceae</taxon>
        <taxon>Brachybacterium</taxon>
    </lineage>
</organism>
<evidence type="ECO:0000259" key="2">
    <source>
        <dbReference type="PROSITE" id="PS51384"/>
    </source>
</evidence>
<proteinExistence type="predicted"/>
<gene>
    <name evidence="3" type="ORF">ACFSDA_12975</name>
</gene>
<dbReference type="InterPro" id="IPR013113">
    <property type="entry name" value="SIP_FAD-bd"/>
</dbReference>
<dbReference type="Pfam" id="PF08021">
    <property type="entry name" value="FAD_binding_9"/>
    <property type="match status" value="1"/>
</dbReference>
<dbReference type="PANTHER" id="PTHR30157">
    <property type="entry name" value="FERRIC REDUCTASE, NADPH-DEPENDENT"/>
    <property type="match status" value="1"/>
</dbReference>
<dbReference type="CDD" id="cd06193">
    <property type="entry name" value="siderophore_interacting"/>
    <property type="match status" value="1"/>
</dbReference>
<dbReference type="InterPro" id="IPR039261">
    <property type="entry name" value="FNR_nucleotide-bd"/>
</dbReference>
<sequence length="288" mass="31206">MDRTSTATAAPAPQKRPQRVQAVLEVQAKTRISPRLLRIRLGGEQFGLLRRNEHTDSYVKLLLADPSSGLTPPYDLDAIREAAPEKLPVRRTYTVRRWHDAEQALDLDVVLHAEEDADGGTRIAGVAARWADEALPGDRIALSGAGGAYTPDPDAARHLLLGDHAALPAVAAALESLPAHATGTALVHLDHADDALDIPHPAGVELRWVVGEREQLLSEAATLDLSDVSGLQVFCHAERGLTKSLRRLLVSERGVPKEQLSISAYWALGRVEDQFQAEKREPIGAIDS</sequence>
<dbReference type="InterPro" id="IPR017927">
    <property type="entry name" value="FAD-bd_FR_type"/>
</dbReference>
<dbReference type="Gene3D" id="3.40.50.80">
    <property type="entry name" value="Nucleotide-binding domain of ferredoxin-NADP reductase (FNR) module"/>
    <property type="match status" value="1"/>
</dbReference>
<dbReference type="Gene3D" id="2.40.30.10">
    <property type="entry name" value="Translation factors"/>
    <property type="match status" value="1"/>
</dbReference>
<evidence type="ECO:0000313" key="4">
    <source>
        <dbReference type="Proteomes" id="UP001597280"/>
    </source>
</evidence>
<dbReference type="SUPFAM" id="SSF63380">
    <property type="entry name" value="Riboflavin synthase domain-like"/>
    <property type="match status" value="1"/>
</dbReference>
<name>A0ABW4Q2M3_9MICO</name>
<dbReference type="Proteomes" id="UP001597280">
    <property type="component" value="Unassembled WGS sequence"/>
</dbReference>
<keyword evidence="4" id="KW-1185">Reference proteome</keyword>
<dbReference type="PROSITE" id="PS51384">
    <property type="entry name" value="FAD_FR"/>
    <property type="match status" value="1"/>
</dbReference>
<protein>
    <submittedName>
        <fullName evidence="3">Siderophore-interacting protein</fullName>
    </submittedName>
</protein>
<dbReference type="RefSeq" id="WP_137770653.1">
    <property type="nucleotide sequence ID" value="NZ_BAAAIS010000003.1"/>
</dbReference>